<name>A0A556VAN2_BAGYA</name>
<dbReference type="InterPro" id="IPR015943">
    <property type="entry name" value="WD40/YVTN_repeat-like_dom_sf"/>
</dbReference>
<dbReference type="InterPro" id="IPR013320">
    <property type="entry name" value="ConA-like_dom_sf"/>
</dbReference>
<dbReference type="Pfam" id="PF20426">
    <property type="entry name" value="NBCH_WD40"/>
    <property type="match status" value="1"/>
</dbReference>
<feature type="region of interest" description="Disordered" evidence="3">
    <location>
        <begin position="1336"/>
        <end position="1356"/>
    </location>
</feature>
<dbReference type="Pfam" id="PF16057">
    <property type="entry name" value="DUF4800"/>
    <property type="match status" value="1"/>
</dbReference>
<dbReference type="InterPro" id="IPR046851">
    <property type="entry name" value="NBCH_WD40"/>
</dbReference>
<dbReference type="SUPFAM" id="SSF49899">
    <property type="entry name" value="Concanavalin A-like lectins/glucanases"/>
    <property type="match status" value="1"/>
</dbReference>
<dbReference type="PANTHER" id="PTHR13743:SF111">
    <property type="entry name" value="NEUROBEACHIN-LIKE PROTEIN 2"/>
    <property type="match status" value="1"/>
</dbReference>
<accession>A0A556VAN2</accession>
<feature type="repeat" description="WD" evidence="2">
    <location>
        <begin position="1850"/>
        <end position="1883"/>
    </location>
</feature>
<evidence type="ECO:0000256" key="1">
    <source>
        <dbReference type="ARBA" id="ARBA00022574"/>
    </source>
</evidence>
<evidence type="ECO:0000259" key="4">
    <source>
        <dbReference type="Pfam" id="PF15787"/>
    </source>
</evidence>
<dbReference type="InterPro" id="IPR046852">
    <property type="entry name" value="Neurobeachin_a-sol"/>
</dbReference>
<dbReference type="GO" id="GO:0016020">
    <property type="term" value="C:membrane"/>
    <property type="evidence" value="ECO:0007669"/>
    <property type="project" value="TreeGrafter"/>
</dbReference>
<dbReference type="InterPro" id="IPR031570">
    <property type="entry name" value="NBEA/BDCP_DUF4704"/>
</dbReference>
<dbReference type="InterPro" id="IPR011989">
    <property type="entry name" value="ARM-like"/>
</dbReference>
<dbReference type="GO" id="GO:0008104">
    <property type="term" value="P:intracellular protein localization"/>
    <property type="evidence" value="ECO:0007669"/>
    <property type="project" value="TreeGrafter"/>
</dbReference>
<evidence type="ECO:0000259" key="6">
    <source>
        <dbReference type="Pfam" id="PF20426"/>
    </source>
</evidence>
<proteinExistence type="predicted"/>
<dbReference type="GO" id="GO:0019901">
    <property type="term" value="F:protein kinase binding"/>
    <property type="evidence" value="ECO:0007669"/>
    <property type="project" value="TreeGrafter"/>
</dbReference>
<comment type="caution">
    <text evidence="7">The sequence shown here is derived from an EMBL/GenBank/DDBJ whole genome shotgun (WGS) entry which is preliminary data.</text>
</comment>
<dbReference type="Pfam" id="PF15787">
    <property type="entry name" value="DUF4704"/>
    <property type="match status" value="1"/>
</dbReference>
<feature type="compositionally biased region" description="Polar residues" evidence="3">
    <location>
        <begin position="1346"/>
        <end position="1356"/>
    </location>
</feature>
<feature type="domain" description="Neurobeachin alpha-solenoid region" evidence="5">
    <location>
        <begin position="308"/>
        <end position="547"/>
    </location>
</feature>
<feature type="compositionally biased region" description="Polar residues" evidence="3">
    <location>
        <begin position="1302"/>
        <end position="1312"/>
    </location>
</feature>
<dbReference type="GO" id="GO:0005829">
    <property type="term" value="C:cytosol"/>
    <property type="evidence" value="ECO:0007669"/>
    <property type="project" value="TreeGrafter"/>
</dbReference>
<feature type="domain" description="DUF4704" evidence="4">
    <location>
        <begin position="876"/>
        <end position="1036"/>
    </location>
</feature>
<dbReference type="SUPFAM" id="SSF48371">
    <property type="entry name" value="ARM repeat"/>
    <property type="match status" value="1"/>
</dbReference>
<evidence type="ECO:0000313" key="8">
    <source>
        <dbReference type="Proteomes" id="UP000319801"/>
    </source>
</evidence>
<evidence type="ECO:0000259" key="5">
    <source>
        <dbReference type="Pfam" id="PF20425"/>
    </source>
</evidence>
<protein>
    <submittedName>
        <fullName evidence="7">Neurobeachin-like protein 2</fullName>
    </submittedName>
</protein>
<dbReference type="Pfam" id="PF20425">
    <property type="entry name" value="Neurobeachin"/>
    <property type="match status" value="1"/>
</dbReference>
<keyword evidence="1 2" id="KW-0853">WD repeat</keyword>
<dbReference type="SUPFAM" id="SSF50978">
    <property type="entry name" value="WD40 repeat-like"/>
    <property type="match status" value="1"/>
</dbReference>
<evidence type="ECO:0000256" key="3">
    <source>
        <dbReference type="SAM" id="MobiDB-lite"/>
    </source>
</evidence>
<reference evidence="7 8" key="1">
    <citation type="journal article" date="2019" name="Genome Biol. Evol.">
        <title>Whole-Genome Sequencing of the Giant Devil Catfish, Bagarius yarrelli.</title>
        <authorList>
            <person name="Jiang W."/>
            <person name="Lv Y."/>
            <person name="Cheng L."/>
            <person name="Yang K."/>
            <person name="Chao B."/>
            <person name="Wang X."/>
            <person name="Li Y."/>
            <person name="Pan X."/>
            <person name="You X."/>
            <person name="Zhang Y."/>
            <person name="Yang J."/>
            <person name="Li J."/>
            <person name="Zhang X."/>
            <person name="Liu S."/>
            <person name="Sun C."/>
            <person name="Yang J."/>
            <person name="Shi Q."/>
        </authorList>
    </citation>
    <scope>NUCLEOTIDE SEQUENCE [LARGE SCALE GENOMIC DNA]</scope>
    <source>
        <strain evidence="7">JWS20170419001</strain>
        <tissue evidence="7">Muscle</tissue>
    </source>
</reference>
<dbReference type="SMART" id="SM00320">
    <property type="entry name" value="WD40"/>
    <property type="match status" value="1"/>
</dbReference>
<dbReference type="EMBL" id="VCAZ01000195">
    <property type="protein sequence ID" value="TTF41813.1"/>
    <property type="molecule type" value="Genomic_DNA"/>
</dbReference>
<dbReference type="Gene3D" id="2.130.10.10">
    <property type="entry name" value="YVTN repeat-like/Quinoprotein amine dehydrogenase"/>
    <property type="match status" value="1"/>
</dbReference>
<dbReference type="InterPro" id="IPR001680">
    <property type="entry name" value="WD40_rpt"/>
</dbReference>
<evidence type="ECO:0000313" key="7">
    <source>
        <dbReference type="EMBL" id="TTF41813.1"/>
    </source>
</evidence>
<dbReference type="InterPro" id="IPR016024">
    <property type="entry name" value="ARM-type_fold"/>
</dbReference>
<feature type="compositionally biased region" description="Basic and acidic residues" evidence="3">
    <location>
        <begin position="1183"/>
        <end position="1193"/>
    </location>
</feature>
<evidence type="ECO:0000256" key="2">
    <source>
        <dbReference type="PROSITE-ProRule" id="PRU00221"/>
    </source>
</evidence>
<dbReference type="InterPro" id="IPR050865">
    <property type="entry name" value="BEACH_Domain"/>
</dbReference>
<dbReference type="Proteomes" id="UP000319801">
    <property type="component" value="Unassembled WGS sequence"/>
</dbReference>
<dbReference type="PANTHER" id="PTHR13743">
    <property type="entry name" value="BEIGE/BEACH-RELATED"/>
    <property type="match status" value="1"/>
</dbReference>
<feature type="domain" description="Neurobeachin beta-propeller" evidence="6">
    <location>
        <begin position="1759"/>
        <end position="1885"/>
    </location>
</feature>
<dbReference type="OrthoDB" id="26681at2759"/>
<feature type="region of interest" description="Disordered" evidence="3">
    <location>
        <begin position="1256"/>
        <end position="1317"/>
    </location>
</feature>
<dbReference type="PROSITE" id="PS50082">
    <property type="entry name" value="WD_REPEATS_2"/>
    <property type="match status" value="1"/>
</dbReference>
<dbReference type="InterPro" id="IPR036322">
    <property type="entry name" value="WD40_repeat_dom_sf"/>
</dbReference>
<feature type="region of interest" description="Disordered" evidence="3">
    <location>
        <begin position="1165"/>
        <end position="1243"/>
    </location>
</feature>
<sequence length="2050" mass="229026">MPASPQHVHTLKDGNPLRKDVSYLKQCLEDFVASFKKVIDVQSLEPRRLEEWNAEVPVVPRDFLVFLETQLSHSVLHLSGQEPNNSMPHPLLLIKNMENLDLDKTPGFVLETIKLLNYCLNQIKEKPEEQSSLQFVVQHCLLLCENLFDPYQTWRRRQAGEEVSMLERSKYKFHPLTLPEELPAFFHDCLQESERIPNALLLRLVHLQGAVTSGCKKNGLLSITPEAVEDFMSVLRSWCLRSAEEDQSKDPQVLRLTLRCLTAMIHLLHCSSPAERQVEMKTVLNNYFQLLNWNRPPTSKQENSLAWEESIITLQTHMLNAIPEILQCSDRPVLQAIFLNNNCFEHILRLIQNSKVWEKGSDCITVHAIGVLTAIMSNSPSAKEVFKERIGYSQLFDVLKSQGQPTKRLLQELMNMAVEGEHCQAVPLGISNVHPLLLLLQWLPELGSRSLQLLVCEWLLAVCRGSLACRSVAVEAGLVDAVLDVLNQGPERLERQCADSLLGLVQELGSLSLRPHQLKSLLRLLRTNPGSPPHPYCTRTIRALAAMATHAHTGISALQYFDLSPPMAGIMVPSINRWPGNGFAFHAWLCLNSNFPPPVHQHHSESHLSIPDNTLRMTKGPRRKQLYSFFTASGTGFEAFFTMEGVLVVAVCTKKEYMAVSLPELPLNDGAWHSLAIVHIAGRRPFGQNLVTIHVDGNLCKTAQLRFPTLSEPFTSCCIGSAGHRTTTTTTSPTLLPPVHSSEMAFAMSSGPPALTRSQSFPASFAAGGGGRWGLGRDVPVYTIPAGLQDTEWGSPSSLDGLLATTFICHEALQPAQTRALYMAGPHSVPLFKGDGELSELCSKLLLYYTPQAFKNQICLDLSPNHMYDGRLTGHRVVNWDIKDVLNCVGGMGALLPLLEQVCVLEQGETAGQGTSDLLGPDLTSSRGPAGMLLPLGKSCESRLEKNSVAAFLLMIRNMLRNHPVNQESLLQCYGPAIIGAMLNKVPSTMMDMSVLMACQLLLEQVSIEGNSALLSQLYQYLLFDFRIWSHCHFAVCLVLKNNPQALSVPLEWGVEQFLCLLLKPSYNDEAREKVFRIMYKLLKSERVPERSKQRVKLRETTYMGLVCFLEEVPVTMTIIRCLCEQLFSLIDSNEDCVKQLARQPGWQDILIKLYVKESFESHKTSVSSPYPSLEPIPTRTLLRKDDSIDGPRSDPFNPYSSQREEAEEDECDEEEEASRDISERFIGLSQSPPARGQLKGFSDSMNFKSFDSVEQSSRSSSLSNAVDVPSTQLLEEEEESLYNPLSPLGMSPDLELGGQRASLTPDTPPSTEHNKLFLGPRARKSSSLSNVLDETSYCTEPPTADTISNNSNPQQAPEEELCNLLTYIVFRVLWSGTEGAEDAVWRERGQVFSALTKLGSSWQLVRHPDDIKRSLLEMMLESSLSDLRDSQGLSLPHIPSLLRLLRLLHDFLFAEGTDNQTVWSEKVCEMACVKLHSLLQTVLCLSWEEVYFLLGRLGATLWPAEGMSLTSPAGTEAVLRPMVPVVRTLLDQHADPTKLQQSLPNLPPTNGSATFAQDLLSYCNTVEWQLFYCNHVRPTMQQYEQDTFGKSHDLLSNFWNSCFDDLMSTAEKKNKDKAEFKAKFQELIVDPYLKRVRVENSRYVSGQKLNNSQQEVVRNKVYSRILGLRPPNLFYFGSRSPQELLKASNLTQEPHPPRMLAQSACRRQARINTLPLNLFDQLDKLRPFVEVVNDGVPLVQAVVPRNQTHSFIIPGSDVLVTVSAKGQIGTHSWLPYDKNIANYFTFTKDPTINNPKTQRFLSGPFSPGVDMGAQVLVVSNDARLLFSGGHWDCSLRVTTLAKAKLVGRICRHIDVVTCLALDLCGIYLISGSRDTTCMVWQVLQQDGTVIVHSIRRGQYLRTLRPPSEGCVSVRVNQLQEKCVLHVYSVNGTLLASTVMEEPVSALYMVSDYLILGTLQGNLHIKDLFSLEQAAKPLALMLPIRIVSVTKENSHILVGLEDGKLIVVGAGKPEELRSGQFPRRLWGSTRRISQVSAGETEYNPTENAGK</sequence>
<keyword evidence="8" id="KW-1185">Reference proteome</keyword>
<feature type="compositionally biased region" description="Acidic residues" evidence="3">
    <location>
        <begin position="1206"/>
        <end position="1218"/>
    </location>
</feature>
<gene>
    <name evidence="7" type="ORF">Baya_15038</name>
</gene>
<dbReference type="Gene3D" id="1.25.10.10">
    <property type="entry name" value="Leucine-rich Repeat Variant"/>
    <property type="match status" value="1"/>
</dbReference>
<organism evidence="7 8">
    <name type="scientific">Bagarius yarrelli</name>
    <name type="common">Goonch</name>
    <name type="synonym">Bagrus yarrelli</name>
    <dbReference type="NCBI Taxonomy" id="175774"/>
    <lineage>
        <taxon>Eukaryota</taxon>
        <taxon>Metazoa</taxon>
        <taxon>Chordata</taxon>
        <taxon>Craniata</taxon>
        <taxon>Vertebrata</taxon>
        <taxon>Euteleostomi</taxon>
        <taxon>Actinopterygii</taxon>
        <taxon>Neopterygii</taxon>
        <taxon>Teleostei</taxon>
        <taxon>Ostariophysi</taxon>
        <taxon>Siluriformes</taxon>
        <taxon>Sisoridae</taxon>
        <taxon>Sisorinae</taxon>
        <taxon>Bagarius</taxon>
    </lineage>
</organism>